<feature type="domain" description="WSC" evidence="7">
    <location>
        <begin position="85"/>
        <end position="182"/>
    </location>
</feature>
<comment type="caution">
    <text evidence="8">The sequence shown here is derived from an EMBL/GenBank/DDBJ whole genome shotgun (WGS) entry which is preliminary data.</text>
</comment>
<dbReference type="Proteomes" id="UP000567179">
    <property type="component" value="Unassembled WGS sequence"/>
</dbReference>
<keyword evidence="5" id="KW-0472">Membrane</keyword>
<dbReference type="OrthoDB" id="5985073at2759"/>
<dbReference type="AlphaFoldDB" id="A0A8H5ATU6"/>
<accession>A0A8H5ATU6</accession>
<keyword evidence="6" id="KW-0325">Glycoprotein</keyword>
<keyword evidence="9" id="KW-1185">Reference proteome</keyword>
<comment type="subcellular location">
    <subcellularLocation>
        <location evidence="1">Membrane</location>
        <topology evidence="1">Single-pass membrane protein</topology>
    </subcellularLocation>
</comment>
<keyword evidence="3" id="KW-0732">Signal</keyword>
<dbReference type="PANTHER" id="PTHR24269">
    <property type="entry name" value="KREMEN PROTEIN"/>
    <property type="match status" value="1"/>
</dbReference>
<keyword evidence="2" id="KW-0812">Transmembrane</keyword>
<evidence type="ECO:0000256" key="2">
    <source>
        <dbReference type="ARBA" id="ARBA00022692"/>
    </source>
</evidence>
<evidence type="ECO:0000256" key="5">
    <source>
        <dbReference type="ARBA" id="ARBA00023136"/>
    </source>
</evidence>
<dbReference type="Pfam" id="PF01822">
    <property type="entry name" value="WSC"/>
    <property type="match status" value="3"/>
</dbReference>
<dbReference type="PANTHER" id="PTHR24269:SF16">
    <property type="entry name" value="PROTEIN SLG1"/>
    <property type="match status" value="1"/>
</dbReference>
<organism evidence="8 9">
    <name type="scientific">Psilocybe cf. subviscida</name>
    <dbReference type="NCBI Taxonomy" id="2480587"/>
    <lineage>
        <taxon>Eukaryota</taxon>
        <taxon>Fungi</taxon>
        <taxon>Dikarya</taxon>
        <taxon>Basidiomycota</taxon>
        <taxon>Agaricomycotina</taxon>
        <taxon>Agaricomycetes</taxon>
        <taxon>Agaricomycetidae</taxon>
        <taxon>Agaricales</taxon>
        <taxon>Agaricineae</taxon>
        <taxon>Strophariaceae</taxon>
        <taxon>Psilocybe</taxon>
    </lineage>
</organism>
<protein>
    <recommendedName>
        <fullName evidence="7">WSC domain-containing protein</fullName>
    </recommendedName>
</protein>
<evidence type="ECO:0000313" key="9">
    <source>
        <dbReference type="Proteomes" id="UP000567179"/>
    </source>
</evidence>
<name>A0A8H5ATU6_9AGAR</name>
<evidence type="ECO:0000256" key="6">
    <source>
        <dbReference type="ARBA" id="ARBA00023180"/>
    </source>
</evidence>
<proteinExistence type="predicted"/>
<gene>
    <name evidence="8" type="ORF">D9619_010310</name>
</gene>
<evidence type="ECO:0000256" key="3">
    <source>
        <dbReference type="ARBA" id="ARBA00022729"/>
    </source>
</evidence>
<evidence type="ECO:0000259" key="7">
    <source>
        <dbReference type="PROSITE" id="PS51212"/>
    </source>
</evidence>
<dbReference type="SMART" id="SM00321">
    <property type="entry name" value="WSC"/>
    <property type="match status" value="3"/>
</dbReference>
<dbReference type="InterPro" id="IPR002889">
    <property type="entry name" value="WSC_carb-bd"/>
</dbReference>
<evidence type="ECO:0000256" key="1">
    <source>
        <dbReference type="ARBA" id="ARBA00004167"/>
    </source>
</evidence>
<dbReference type="PROSITE" id="PS51212">
    <property type="entry name" value="WSC"/>
    <property type="match status" value="2"/>
</dbReference>
<evidence type="ECO:0000256" key="4">
    <source>
        <dbReference type="ARBA" id="ARBA00022989"/>
    </source>
</evidence>
<dbReference type="GO" id="GO:0005886">
    <property type="term" value="C:plasma membrane"/>
    <property type="evidence" value="ECO:0007669"/>
    <property type="project" value="TreeGrafter"/>
</dbReference>
<evidence type="ECO:0000313" key="8">
    <source>
        <dbReference type="EMBL" id="KAF5310072.1"/>
    </source>
</evidence>
<dbReference type="EMBL" id="JAACJJ010000058">
    <property type="protein sequence ID" value="KAF5310072.1"/>
    <property type="molecule type" value="Genomic_DNA"/>
</dbReference>
<dbReference type="InterPro" id="IPR051836">
    <property type="entry name" value="Kremen_rcpt"/>
</dbReference>
<keyword evidence="4" id="KW-1133">Transmembrane helix</keyword>
<reference evidence="8 9" key="1">
    <citation type="journal article" date="2020" name="ISME J.">
        <title>Uncovering the hidden diversity of litter-decomposition mechanisms in mushroom-forming fungi.</title>
        <authorList>
            <person name="Floudas D."/>
            <person name="Bentzer J."/>
            <person name="Ahren D."/>
            <person name="Johansson T."/>
            <person name="Persson P."/>
            <person name="Tunlid A."/>
        </authorList>
    </citation>
    <scope>NUCLEOTIDE SEQUENCE [LARGE SCALE GENOMIC DNA]</scope>
    <source>
        <strain evidence="8 9">CBS 101986</strain>
    </source>
</reference>
<feature type="domain" description="WSC" evidence="7">
    <location>
        <begin position="215"/>
        <end position="310"/>
    </location>
</feature>
<sequence length="503" mass="53208">MLYSNLLLPSVFFMFGSVSDNPSSLTLKNATTTDAANMTIEACIEFCTPNGYTFAGVEDFDATGVPAATGCNRPCPGDSTEICGGADRINIYKRDQSSPPSPHTLKAAEITDVAGMTIEECASFCTARMFQLAGVELGHDCYCDNIIESTGVPATNGCNLTCTGDANEICGGVNHINIYNHTSRMPILIEFNRSTALTHPIPVPPVPTIRQIVGTYQYEGCFLDLVNGSANALAHRKIIPGGTTLELCTSYCKAAGFPVAGVELGRECWCDSYMGLAARAPDSDCSSACEGPDISESCGGLNRLAVYTDSSSTPPPLDTCLANVISLICTINSFRFDLQAVPVAGGAPSTLGIMSLGSPPNRPAIYPLISSTNFLPVNRSIDAVTFNFLNSTFFPDAVGTNGVPVAQNITAGSEQSFIAMSNQTFSAFRQYCVMPNPNKTFGPFIGPPTIAINGRNDLWFLCSGPNLSSPTIFFQPVVMAGVTCENVYLSMIYPSVGSSCNGC</sequence>